<reference evidence="1 2" key="1">
    <citation type="submission" date="2023-11" db="EMBL/GenBank/DDBJ databases">
        <title>Genome sequence of Pseudomonas salmasensis Strain SLU99.</title>
        <authorList>
            <person name="Ghadamgahi F."/>
            <person name="Kalyandurg P.B."/>
            <person name="Catara V."/>
            <person name="Vetukuri R."/>
            <person name="Ghosh S."/>
        </authorList>
    </citation>
    <scope>NUCLEOTIDE SEQUENCE [LARGE SCALE GENOMIC DNA]</scope>
    <source>
        <strain evidence="1 2">SLU99</strain>
    </source>
</reference>
<keyword evidence="2" id="KW-1185">Reference proteome</keyword>
<dbReference type="Proteomes" id="UP001277967">
    <property type="component" value="Unassembled WGS sequence"/>
</dbReference>
<evidence type="ECO:0000313" key="2">
    <source>
        <dbReference type="Proteomes" id="UP001277967"/>
    </source>
</evidence>
<accession>A0ABU5FED7</accession>
<dbReference type="EMBL" id="JAXGGE010000001">
    <property type="protein sequence ID" value="MDY4300470.1"/>
    <property type="molecule type" value="Genomic_DNA"/>
</dbReference>
<sequence length="439" mass="48895">MFNEWSQKTIPVMGGILTSSRQSSIHEALVRFSADIGAPRIRLMPYPLVVDRTEHDRIAAAALHIVAAQGRLASALMARCSRADVLLQLGLPVAWEPYVDWRRLVDAPHRVVRVDLVPLRDGYAICELNFSVGVGGGELHDYYRIFADSFGFPDSDADVSPFQNLAHLYRETCARVPTEHLILLDWSSHAALGYPNQHQAHKHLARSIPRMDIQVHDETSLTSKWRGCHDLSNVLIHRCFTFDDVTVNADIYDDLLQRGARFSNGLEAELLMSKGWLAMLWDARNHHLFDSEQIKAIRDFLLPSWSVRDADKDWLLSNKDSLIFKQKNTYGGKGVVLGSSLPPAALWKHWLDVGLDAWIAQRFVETPTLSHAVDLDGVSADHRLVLGMYLHGEKASGILVRSGSGSAVINAGNGALAGWAPALTCDQREQLYDSILSGR</sequence>
<organism evidence="1 2">
    <name type="scientific">Pseudomonas salmasensis</name>
    <dbReference type="NCBI Taxonomy" id="2745514"/>
    <lineage>
        <taxon>Bacteria</taxon>
        <taxon>Pseudomonadati</taxon>
        <taxon>Pseudomonadota</taxon>
        <taxon>Gammaproteobacteria</taxon>
        <taxon>Pseudomonadales</taxon>
        <taxon>Pseudomonadaceae</taxon>
        <taxon>Pseudomonas</taxon>
    </lineage>
</organism>
<proteinExistence type="predicted"/>
<dbReference type="RefSeq" id="WP_320747253.1">
    <property type="nucleotide sequence ID" value="NZ_JAXGGE010000001.1"/>
</dbReference>
<evidence type="ECO:0008006" key="3">
    <source>
        <dbReference type="Google" id="ProtNLM"/>
    </source>
</evidence>
<dbReference type="SUPFAM" id="SSF56059">
    <property type="entry name" value="Glutathione synthetase ATP-binding domain-like"/>
    <property type="match status" value="1"/>
</dbReference>
<protein>
    <recommendedName>
        <fullName evidence="3">Glutathionylspermidine synthase pre-ATP-grasp-like domain-containing protein</fullName>
    </recommendedName>
</protein>
<name>A0ABU5FED7_9PSED</name>
<evidence type="ECO:0000313" key="1">
    <source>
        <dbReference type="EMBL" id="MDY4300470.1"/>
    </source>
</evidence>
<comment type="caution">
    <text evidence="1">The sequence shown here is derived from an EMBL/GenBank/DDBJ whole genome shotgun (WGS) entry which is preliminary data.</text>
</comment>
<gene>
    <name evidence="1" type="ORF">SO486_10810</name>
</gene>